<dbReference type="InterPro" id="IPR036116">
    <property type="entry name" value="FN3_sf"/>
</dbReference>
<dbReference type="GO" id="GO:0004556">
    <property type="term" value="F:alpha-amylase activity"/>
    <property type="evidence" value="ECO:0007669"/>
    <property type="project" value="UniProtKB-EC"/>
</dbReference>
<dbReference type="PROSITE" id="PS50853">
    <property type="entry name" value="FN3"/>
    <property type="match status" value="1"/>
</dbReference>
<dbReference type="PANTHER" id="PTHR47135">
    <property type="entry name" value="FIBRONECTIN TYPE III DOMAIN-CONTAINING PROTEIN 7"/>
    <property type="match status" value="1"/>
</dbReference>
<evidence type="ECO:0000313" key="4">
    <source>
        <dbReference type="Proteomes" id="UP000094578"/>
    </source>
</evidence>
<dbReference type="PATRIC" id="fig|1886670.3.peg.3538"/>
<keyword evidence="4" id="KW-1185">Reference proteome</keyword>
<evidence type="ECO:0000259" key="2">
    <source>
        <dbReference type="PROSITE" id="PS51272"/>
    </source>
</evidence>
<name>A0A1E3L030_9BACL</name>
<organism evidence="3 4">
    <name type="scientific">Paenibacillus nuruki</name>
    <dbReference type="NCBI Taxonomy" id="1886670"/>
    <lineage>
        <taxon>Bacteria</taxon>
        <taxon>Bacillati</taxon>
        <taxon>Bacillota</taxon>
        <taxon>Bacilli</taxon>
        <taxon>Bacillales</taxon>
        <taxon>Paenibacillaceae</taxon>
        <taxon>Paenibacillus</taxon>
    </lineage>
</organism>
<dbReference type="PROSITE" id="PS51272">
    <property type="entry name" value="SLH"/>
    <property type="match status" value="2"/>
</dbReference>
<keyword evidence="3" id="KW-0378">Hydrolase</keyword>
<evidence type="ECO:0000259" key="1">
    <source>
        <dbReference type="PROSITE" id="PS50853"/>
    </source>
</evidence>
<accession>A0A1E3L030</accession>
<evidence type="ECO:0000313" key="3">
    <source>
        <dbReference type="EMBL" id="ODP27159.1"/>
    </source>
</evidence>
<feature type="domain" description="Fibronectin type-III" evidence="1">
    <location>
        <begin position="683"/>
        <end position="771"/>
    </location>
</feature>
<dbReference type="Pfam" id="PF00395">
    <property type="entry name" value="SLH"/>
    <property type="match status" value="3"/>
</dbReference>
<dbReference type="CDD" id="cd00063">
    <property type="entry name" value="FN3"/>
    <property type="match status" value="1"/>
</dbReference>
<dbReference type="SUPFAM" id="SSF49265">
    <property type="entry name" value="Fibronectin type III"/>
    <property type="match status" value="4"/>
</dbReference>
<dbReference type="InterPro" id="IPR003961">
    <property type="entry name" value="FN3_dom"/>
</dbReference>
<dbReference type="EC" id="3.2.1.1" evidence="3"/>
<dbReference type="InterPro" id="IPR013783">
    <property type="entry name" value="Ig-like_fold"/>
</dbReference>
<dbReference type="InterPro" id="IPR001119">
    <property type="entry name" value="SLH_dom"/>
</dbReference>
<dbReference type="Proteomes" id="UP000094578">
    <property type="component" value="Unassembled WGS sequence"/>
</dbReference>
<dbReference type="SMART" id="SM00060">
    <property type="entry name" value="FN3"/>
    <property type="match status" value="7"/>
</dbReference>
<gene>
    <name evidence="3" type="ORF">PTI45_03480</name>
</gene>
<dbReference type="STRING" id="1886670.PTI45_03480"/>
<reference evidence="3 4" key="1">
    <citation type="submission" date="2016-08" db="EMBL/GenBank/DDBJ databases">
        <title>Genome sequencing of Paenibacillus sp. TI45-13ar, isolated from Korean traditional nuruk.</title>
        <authorList>
            <person name="Kim S.-J."/>
        </authorList>
    </citation>
    <scope>NUCLEOTIDE SEQUENCE [LARGE SCALE GENOMIC DNA]</scope>
    <source>
        <strain evidence="3 4">TI45-13ar</strain>
    </source>
</reference>
<feature type="domain" description="SLH" evidence="2">
    <location>
        <begin position="1412"/>
        <end position="1475"/>
    </location>
</feature>
<comment type="caution">
    <text evidence="3">The sequence shown here is derived from an EMBL/GenBank/DDBJ whole genome shotgun (WGS) entry which is preliminary data.</text>
</comment>
<dbReference type="Gene3D" id="2.60.40.10">
    <property type="entry name" value="Immunoglobulins"/>
    <property type="match status" value="4"/>
</dbReference>
<sequence length="1591" mass="174283">MVKKLKKTMDKQSIQTICSELPRLVAHRKLLQTSLSILILTSVFGPIPSVHAASVTADITSAKANTNSVSLNFSVIMPDSEVLYKTNFESNTFSTYYGSGSNQGNQSYVPTDKGTSLQITDTITNHKGNAYGYPSTSSDTSLARTSIASLQQGARLQAQYDMRSLSGSTNQSAVQFSDIRGKKGLQLTDNSGRMVRFKNTTSIVPVKPANTPQIIPVYVDGGTPDWPDEQFLTILSSANTDWHWAVAYYKYQAATQSLVLDSSNSSFWYTTIGASGMTNNGEYTFQPGDSLITFPYGDFGTGMSDIGYHPDWATYSRSLDIPADTTQFDLGKYGANLSFTSSTNGVMQVDEFKIGYAQKAIIYRNGQQIYAGYDSNYNDNSAVDTEKPNQVDSLNYTFVPSNKNVVVTWEAPIDNGSDYTYSIQGQLRDGSLGSIQDPTQVKVTSGIAGYIVTQDNNPNGTITSGSMTTSATHIAITPDVTTPFIHVAAIDKNGNIGPTQTVTLNDNSQPELNLSLASNQLNRHGNTIYVSATDPDTWITKTMLPNGNHVETGVTSYNVTENGDYTFTTYDWIGNPSSKTITVANIDKEGPVISFTPDGSEWQAKQVDVHILTADRSLQSVRYLVNQQSTRPDINEQWIEGIENFSLTLPAEKQGIWYVHVLAIDSAGNESYGRSKEIKIKALPEKLAHDDIQLSSSSSGSIQGILPSRVDESYEVINQQTGNILNIPAGSNSFTDTNLTPGTSYTYIITPINVSGRGESVSYSYTTIPAAARVEGAYPLSETSMRVQLESIPSATHYLYELADKNGTVISKGIMNTSRVFEQLAPNNNYTLSIHAVNESGQSLESRYTFLTLPSLAGLHVLGVGTHFAQLSWDNVTGDVYYDVERDDKHIVTVTEETYTTVTDSTYNEYHVAYLDSNVLFTDHNLISGTSYNYSIAVTNTSGQSDFRNISLWTLPVATELIKKNIAIDSATYVWRDVRGAKGYDIYLDGIKIATTDQASYAFTGLNSGSAHVVSVVPFNDFGTGEAANATFITLPESINEDLNVENIAYTSAQIKFRPVKGASTYIATINGKEYTSSTSVIDLKYLKAGEIYSIQVYAVNESGKSAVKSLQFQTIPLAPESGKVYANTNDHLQLAFSPSEGALYYHIYDTYGHLIQTTTDLSASLPSPGAGVVSSFGIAAVGKNGESPERLWIEYQGAPIPSQANQANVLNILDLQSDYATIGWEHFKGAVSYHVYDGDKLLYTVQDNQMRLDHLTSSTKYNNFGIRAVNTTGVMGDLYKLSFETHPFSGFQLDTADITTSSATIHARNGSDLDTFIFADGKHEMQRSSSPMIELKNLSDAHRYTINVWTENSAGIPSEVQRITFKTKEKAVGNVPSTVLNPAVTIDHQHLDKIVENDASVSVRPSASDNNLVNRFIDVKSRYSESAINDLADRGIVKGDELGNFNPRAGITRAEFVSILLRSSNEQPDVSADSLSVSNLFNDIDGKWYSDDVMKAAQLNYIEGYPDGTFKPDRVITRAEAAKILQSFMKYQGDAVYPFTDEKNIPLWAKVAINKLGGELFIGYENGQFKPNRKITKEETAVVVYRLLHK</sequence>
<keyword evidence="3" id="KW-0326">Glycosidase</keyword>
<protein>
    <submittedName>
        <fullName evidence="3">Alpha-amylase</fullName>
        <ecNumber evidence="3">3.2.1.1</ecNumber>
    </submittedName>
</protein>
<dbReference type="EMBL" id="MDER01000066">
    <property type="protein sequence ID" value="ODP27159.1"/>
    <property type="molecule type" value="Genomic_DNA"/>
</dbReference>
<dbReference type="PANTHER" id="PTHR47135:SF3">
    <property type="entry name" value="FIBRONECTIN TYPE-III DOMAIN-CONTAINING PROTEIN"/>
    <property type="match status" value="1"/>
</dbReference>
<feature type="domain" description="SLH" evidence="2">
    <location>
        <begin position="1477"/>
        <end position="1540"/>
    </location>
</feature>
<proteinExistence type="predicted"/>